<evidence type="ECO:0000256" key="7">
    <source>
        <dbReference type="ARBA" id="ARBA00023136"/>
    </source>
</evidence>
<evidence type="ECO:0000256" key="9">
    <source>
        <dbReference type="SAM" id="Phobius"/>
    </source>
</evidence>
<keyword evidence="2" id="KW-0813">Transport</keyword>
<comment type="subcellular location">
    <subcellularLocation>
        <location evidence="1">Cell membrane</location>
        <topology evidence="1">Multi-pass membrane protein</topology>
    </subcellularLocation>
</comment>
<dbReference type="RefSeq" id="WP_249701235.1">
    <property type="nucleotide sequence ID" value="NZ_JAMFLX010000028.1"/>
</dbReference>
<evidence type="ECO:0000259" key="10">
    <source>
        <dbReference type="Pfam" id="PF03553"/>
    </source>
</evidence>
<gene>
    <name evidence="11" type="ORF">M3P05_16935</name>
</gene>
<evidence type="ECO:0000256" key="5">
    <source>
        <dbReference type="ARBA" id="ARBA00022692"/>
    </source>
</evidence>
<evidence type="ECO:0000313" key="11">
    <source>
        <dbReference type="EMBL" id="MCL6271604.1"/>
    </source>
</evidence>
<organism evidence="11 12">
    <name type="scientific">Parendozoicomonas callyspongiae</name>
    <dbReference type="NCBI Taxonomy" id="2942213"/>
    <lineage>
        <taxon>Bacteria</taxon>
        <taxon>Pseudomonadati</taxon>
        <taxon>Pseudomonadota</taxon>
        <taxon>Gammaproteobacteria</taxon>
        <taxon>Oceanospirillales</taxon>
        <taxon>Endozoicomonadaceae</taxon>
        <taxon>Parendozoicomonas</taxon>
    </lineage>
</organism>
<feature type="domain" description="Na+/H+ antiporter NhaC-like C-terminal" evidence="10">
    <location>
        <begin position="82"/>
        <end position="221"/>
    </location>
</feature>
<keyword evidence="3" id="KW-0050">Antiport</keyword>
<dbReference type="InterPro" id="IPR018461">
    <property type="entry name" value="Na/H_Antiport_NhaC-like_C"/>
</dbReference>
<protein>
    <submittedName>
        <fullName evidence="11">Na+/H+ antiporter NhaC family protein</fullName>
    </submittedName>
</protein>
<dbReference type="Pfam" id="PF03553">
    <property type="entry name" value="Na_H_antiporter"/>
    <property type="match status" value="2"/>
</dbReference>
<dbReference type="InterPro" id="IPR052180">
    <property type="entry name" value="NhaC_Na-H+_Antiporter"/>
</dbReference>
<dbReference type="PANTHER" id="PTHR33451:SF5">
    <property type="entry name" value="NA+_H+ ANTIPORTER"/>
    <property type="match status" value="1"/>
</dbReference>
<evidence type="ECO:0000256" key="8">
    <source>
        <dbReference type="ARBA" id="ARBA00038435"/>
    </source>
</evidence>
<reference evidence="11 12" key="1">
    <citation type="submission" date="2022-05" db="EMBL/GenBank/DDBJ databases">
        <authorList>
            <person name="Park J.-S."/>
        </authorList>
    </citation>
    <scope>NUCLEOTIDE SEQUENCE [LARGE SCALE GENOMIC DNA]</scope>
    <source>
        <strain evidence="11 12">2012CJ34-2</strain>
    </source>
</reference>
<feature type="transmembrane region" description="Helical" evidence="9">
    <location>
        <begin position="241"/>
        <end position="267"/>
    </location>
</feature>
<name>A0ABT0PJS6_9GAMM</name>
<feature type="transmembrane region" description="Helical" evidence="9">
    <location>
        <begin position="125"/>
        <end position="151"/>
    </location>
</feature>
<evidence type="ECO:0000256" key="1">
    <source>
        <dbReference type="ARBA" id="ARBA00004651"/>
    </source>
</evidence>
<comment type="caution">
    <text evidence="11">The sequence shown here is derived from an EMBL/GenBank/DDBJ whole genome shotgun (WGS) entry which is preliminary data.</text>
</comment>
<evidence type="ECO:0000256" key="3">
    <source>
        <dbReference type="ARBA" id="ARBA00022449"/>
    </source>
</evidence>
<evidence type="ECO:0000256" key="6">
    <source>
        <dbReference type="ARBA" id="ARBA00022989"/>
    </source>
</evidence>
<feature type="transmembrane region" description="Helical" evidence="9">
    <location>
        <begin position="12"/>
        <end position="35"/>
    </location>
</feature>
<keyword evidence="4" id="KW-1003">Cell membrane</keyword>
<feature type="transmembrane region" description="Helical" evidence="9">
    <location>
        <begin position="338"/>
        <end position="361"/>
    </location>
</feature>
<comment type="similarity">
    <text evidence="8">Belongs to the NhaC Na(+)/H(+) (TC 2.A.35) antiporter family.</text>
</comment>
<keyword evidence="5 9" id="KW-0812">Transmembrane</keyword>
<dbReference type="EMBL" id="JAMFLX010000028">
    <property type="protein sequence ID" value="MCL6271604.1"/>
    <property type="molecule type" value="Genomic_DNA"/>
</dbReference>
<feature type="domain" description="Na+/H+ antiporter NhaC-like C-terminal" evidence="10">
    <location>
        <begin position="244"/>
        <end position="435"/>
    </location>
</feature>
<dbReference type="PANTHER" id="PTHR33451">
    <property type="entry name" value="MALATE-2H(+)/NA(+)-LACTATE ANTIPORTER"/>
    <property type="match status" value="1"/>
</dbReference>
<keyword evidence="7 9" id="KW-0472">Membrane</keyword>
<keyword evidence="6 9" id="KW-1133">Transmembrane helix</keyword>
<feature type="transmembrane region" description="Helical" evidence="9">
    <location>
        <begin position="419"/>
        <end position="439"/>
    </location>
</feature>
<feature type="transmembrane region" description="Helical" evidence="9">
    <location>
        <begin position="200"/>
        <end position="221"/>
    </location>
</feature>
<feature type="transmembrane region" description="Helical" evidence="9">
    <location>
        <begin position="382"/>
        <end position="407"/>
    </location>
</feature>
<feature type="transmembrane region" description="Helical" evidence="9">
    <location>
        <begin position="288"/>
        <end position="308"/>
    </location>
</feature>
<evidence type="ECO:0000313" key="12">
    <source>
        <dbReference type="Proteomes" id="UP001203338"/>
    </source>
</evidence>
<evidence type="ECO:0000256" key="2">
    <source>
        <dbReference type="ARBA" id="ARBA00022448"/>
    </source>
</evidence>
<proteinExistence type="inferred from homology"/>
<sequence length="443" mass="46233">MNPETPVKPISRPLAMVPLCIFVAIFFGSGVYHMMQGTEFAFYQIKAPVAALPAMVAAVLLAKGSVEDRVLPYLRGVGDINIATMCMVFLLAGAFSQVTNAIGGVDATVSLGLKLLPAPFLLPGLFLVSGFVATAMGTSMGTVAAIAPVAVGISQSTGIEMALCVGAVVGGAMFGDNLSMISDTTIAATRTQGCKMRDKLLFNLRLALPAALITTVILLLLSSGGEPVTGDVENYWLVLPYLLVLGLAVAGINVLVVLMSGILFSTLQGMLTGSYSIGVAADDIYRGFESMIEIMLLSLFIGGLSRMMTEGGGKTWLTDTARRLLSRGGKLSSRAGEAGIAILVSICNLFTANNTVAILATGGVARDLSSEADIDPRRSASLLDIFSCIIQGVIPWGAQILLAGSIAKISPLEIAATVHYVWILAAVAILAIITGFPRIRRES</sequence>
<feature type="transmembrane region" description="Helical" evidence="9">
    <location>
        <begin position="82"/>
        <end position="105"/>
    </location>
</feature>
<feature type="transmembrane region" description="Helical" evidence="9">
    <location>
        <begin position="41"/>
        <end position="62"/>
    </location>
</feature>
<accession>A0ABT0PJS6</accession>
<keyword evidence="12" id="KW-1185">Reference proteome</keyword>
<dbReference type="Proteomes" id="UP001203338">
    <property type="component" value="Unassembled WGS sequence"/>
</dbReference>
<evidence type="ECO:0000256" key="4">
    <source>
        <dbReference type="ARBA" id="ARBA00022475"/>
    </source>
</evidence>